<organism evidence="3 4">
    <name type="scientific">Aquatica leii</name>
    <dbReference type="NCBI Taxonomy" id="1421715"/>
    <lineage>
        <taxon>Eukaryota</taxon>
        <taxon>Metazoa</taxon>
        <taxon>Ecdysozoa</taxon>
        <taxon>Arthropoda</taxon>
        <taxon>Hexapoda</taxon>
        <taxon>Insecta</taxon>
        <taxon>Pterygota</taxon>
        <taxon>Neoptera</taxon>
        <taxon>Endopterygota</taxon>
        <taxon>Coleoptera</taxon>
        <taxon>Polyphaga</taxon>
        <taxon>Elateriformia</taxon>
        <taxon>Elateroidea</taxon>
        <taxon>Lampyridae</taxon>
        <taxon>Luciolinae</taxon>
        <taxon>Aquatica</taxon>
    </lineage>
</organism>
<evidence type="ECO:0000313" key="3">
    <source>
        <dbReference type="EMBL" id="KAK4874477.1"/>
    </source>
</evidence>
<evidence type="ECO:0000313" key="4">
    <source>
        <dbReference type="Proteomes" id="UP001353858"/>
    </source>
</evidence>
<feature type="compositionally biased region" description="Basic residues" evidence="1">
    <location>
        <begin position="255"/>
        <end position="264"/>
    </location>
</feature>
<dbReference type="InterPro" id="IPR001810">
    <property type="entry name" value="F-box_dom"/>
</dbReference>
<evidence type="ECO:0000256" key="1">
    <source>
        <dbReference type="SAM" id="MobiDB-lite"/>
    </source>
</evidence>
<dbReference type="Proteomes" id="UP001353858">
    <property type="component" value="Unassembled WGS sequence"/>
</dbReference>
<sequence>MIRSATELLMNDAFASVTVATNPRSRSSQNNVNSKKVGAVIATRFNCMQAWFIRCSWLEKFKFLTRMLYSLSSLSSLSVILNTLLSCSGKSSIYSIANNSNFVYDKGLNDHNRALHTLTLKEAQDNDLQWFRSLKDDSDQVLVFIGLLRLGGGLIMYEVYKKGVQLYEQIVSAFAEVNLKAGTISPPQSSQMREAPCAQNRINIVPDLMYQVNPQDPIVLKTASCKKDYEDAFKKYKAQIENRAGVGPKLDKKDKPSKKNKKGASKSEESSDLDFVSIHIKLQLIPITIVKMIFNYLDPYTLKKIKNVNKYWDYAVKDLLKEKKGRKNLDKFIKKFKKDAPEDVIDESEEHPPKPVTVYDKTYPKKRIKKLFNRCSVLPKLVQNLVEPFVKDSWITTSDDLSGYVLQVQNLKLFPRTFSCNPLLQKQESGATLKRRYTIFDDLVLDDFEDEKEVTENTSSKYSDKTSNITNLF</sequence>
<proteinExistence type="predicted"/>
<feature type="region of interest" description="Disordered" evidence="1">
    <location>
        <begin position="246"/>
        <end position="266"/>
    </location>
</feature>
<dbReference type="EMBL" id="JARPUR010000006">
    <property type="protein sequence ID" value="KAK4874477.1"/>
    <property type="molecule type" value="Genomic_DNA"/>
</dbReference>
<accession>A0AAN7PS90</accession>
<feature type="domain" description="F-box" evidence="2">
    <location>
        <begin position="279"/>
        <end position="336"/>
    </location>
</feature>
<keyword evidence="4" id="KW-1185">Reference proteome</keyword>
<protein>
    <recommendedName>
        <fullName evidence="2">F-box domain-containing protein</fullName>
    </recommendedName>
</protein>
<evidence type="ECO:0000259" key="2">
    <source>
        <dbReference type="PROSITE" id="PS50181"/>
    </source>
</evidence>
<comment type="caution">
    <text evidence="3">The sequence shown here is derived from an EMBL/GenBank/DDBJ whole genome shotgun (WGS) entry which is preliminary data.</text>
</comment>
<name>A0AAN7PS90_9COLE</name>
<dbReference type="PROSITE" id="PS50181">
    <property type="entry name" value="FBOX"/>
    <property type="match status" value="1"/>
</dbReference>
<dbReference type="AlphaFoldDB" id="A0AAN7PS90"/>
<gene>
    <name evidence="3" type="ORF">RN001_013837</name>
</gene>
<reference evidence="4" key="1">
    <citation type="submission" date="2023-01" db="EMBL/GenBank/DDBJ databases">
        <title>Key to firefly adult light organ development and bioluminescence: homeobox transcription factors regulate luciferase expression and transportation to peroxisome.</title>
        <authorList>
            <person name="Fu X."/>
        </authorList>
    </citation>
    <scope>NUCLEOTIDE SEQUENCE [LARGE SCALE GENOMIC DNA]</scope>
</reference>